<protein>
    <submittedName>
        <fullName evidence="2">SDR family NAD(P)-dependent oxidoreductase</fullName>
    </submittedName>
</protein>
<dbReference type="SUPFAM" id="SSF51735">
    <property type="entry name" value="NAD(P)-binding Rossmann-fold domains"/>
    <property type="match status" value="1"/>
</dbReference>
<dbReference type="InterPro" id="IPR051468">
    <property type="entry name" value="Fungal_SecMetab_SDRs"/>
</dbReference>
<comment type="caution">
    <text evidence="2">The sequence shown here is derived from an EMBL/GenBank/DDBJ whole genome shotgun (WGS) entry which is preliminary data.</text>
</comment>
<dbReference type="Proteomes" id="UP001312865">
    <property type="component" value="Unassembled WGS sequence"/>
</dbReference>
<accession>A0ABU8HBI4</accession>
<sequence>MTKYVFVTGANKGIGYEIARQLAEKNYHVFLGARNKELGQKAVESLGLENVSLIQVDIADTESILNSVDEIGEVTDNLDLLVNNDGVVLDINILPSELRLETLFRSFEINFLGTFQMIQAFLPLVKEANGGKIVNITTDMSSQTIFDNCDLPQLNTLGYNSSKTAVNSLTLAFGKEFESDGPEIFGVTPGLISTNQNGNVPLGKTPAEGAQVIVKYAISDKSYNGKILNEGGMIPW</sequence>
<proteinExistence type="inferred from homology"/>
<evidence type="ECO:0000313" key="2">
    <source>
        <dbReference type="EMBL" id="MEI5906675.1"/>
    </source>
</evidence>
<dbReference type="PRINTS" id="PR00081">
    <property type="entry name" value="GDHRDH"/>
</dbReference>
<name>A0ABU8HBI4_9BACI</name>
<dbReference type="InterPro" id="IPR002347">
    <property type="entry name" value="SDR_fam"/>
</dbReference>
<reference evidence="2 3" key="1">
    <citation type="journal article" date="2018" name="J. Microbiol.">
        <title>Bacillus spongiae sp. nov., isolated from sponge of Jeju Island.</title>
        <authorList>
            <person name="Lee G.E."/>
            <person name="Im W.T."/>
            <person name="Park J.S."/>
        </authorList>
    </citation>
    <scope>NUCLEOTIDE SEQUENCE [LARGE SCALE GENOMIC DNA]</scope>
    <source>
        <strain evidence="2 3">135PIL107-10</strain>
    </source>
</reference>
<comment type="similarity">
    <text evidence="1">Belongs to the short-chain dehydrogenases/reductases (SDR) family.</text>
</comment>
<dbReference type="Gene3D" id="3.40.50.720">
    <property type="entry name" value="NAD(P)-binding Rossmann-like Domain"/>
    <property type="match status" value="1"/>
</dbReference>
<dbReference type="PANTHER" id="PTHR43544:SF32">
    <property type="entry name" value="CHAIN DEHYDROGENASE, PUTATIVE (AFU_ORTHOLOGUE AFUA_5G01530)-RELATED"/>
    <property type="match status" value="1"/>
</dbReference>
<gene>
    <name evidence="2" type="ORF">WAK64_06340</name>
</gene>
<organism evidence="2 3">
    <name type="scientific">Bacillus spongiae</name>
    <dbReference type="NCBI Taxonomy" id="2683610"/>
    <lineage>
        <taxon>Bacteria</taxon>
        <taxon>Bacillati</taxon>
        <taxon>Bacillota</taxon>
        <taxon>Bacilli</taxon>
        <taxon>Bacillales</taxon>
        <taxon>Bacillaceae</taxon>
        <taxon>Bacillus</taxon>
    </lineage>
</organism>
<dbReference type="PANTHER" id="PTHR43544">
    <property type="entry name" value="SHORT-CHAIN DEHYDROGENASE/REDUCTASE"/>
    <property type="match status" value="1"/>
</dbReference>
<dbReference type="EMBL" id="JBBAXC010000004">
    <property type="protein sequence ID" value="MEI5906675.1"/>
    <property type="molecule type" value="Genomic_DNA"/>
</dbReference>
<dbReference type="Pfam" id="PF00106">
    <property type="entry name" value="adh_short"/>
    <property type="match status" value="1"/>
</dbReference>
<keyword evidence="3" id="KW-1185">Reference proteome</keyword>
<evidence type="ECO:0000313" key="3">
    <source>
        <dbReference type="Proteomes" id="UP001312865"/>
    </source>
</evidence>
<dbReference type="InterPro" id="IPR036291">
    <property type="entry name" value="NAD(P)-bd_dom_sf"/>
</dbReference>
<dbReference type="PRINTS" id="PR00080">
    <property type="entry name" value="SDRFAMILY"/>
</dbReference>
<evidence type="ECO:0000256" key="1">
    <source>
        <dbReference type="RuleBase" id="RU000363"/>
    </source>
</evidence>
<dbReference type="RefSeq" id="WP_336586109.1">
    <property type="nucleotide sequence ID" value="NZ_JBBAXC010000004.1"/>
</dbReference>